<keyword evidence="1" id="KW-0479">Metal-binding</keyword>
<keyword evidence="7" id="KW-1185">Reference proteome</keyword>
<accession>A0ABN9TA15</accession>
<dbReference type="Pfam" id="PF12906">
    <property type="entry name" value="RINGv"/>
    <property type="match status" value="1"/>
</dbReference>
<dbReference type="SMART" id="SM00744">
    <property type="entry name" value="RINGv"/>
    <property type="match status" value="1"/>
</dbReference>
<protein>
    <recommendedName>
        <fullName evidence="5">RING-CH-type domain-containing protein</fullName>
    </recommendedName>
</protein>
<dbReference type="InterPro" id="IPR013083">
    <property type="entry name" value="Znf_RING/FYVE/PHD"/>
</dbReference>
<dbReference type="SUPFAM" id="SSF57850">
    <property type="entry name" value="RING/U-box"/>
    <property type="match status" value="1"/>
</dbReference>
<dbReference type="InterPro" id="IPR011016">
    <property type="entry name" value="Znf_RING-CH"/>
</dbReference>
<evidence type="ECO:0000256" key="2">
    <source>
        <dbReference type="ARBA" id="ARBA00022771"/>
    </source>
</evidence>
<evidence type="ECO:0000313" key="6">
    <source>
        <dbReference type="EMBL" id="CAK0841993.1"/>
    </source>
</evidence>
<name>A0ABN9TA15_9DINO</name>
<reference evidence="6" key="1">
    <citation type="submission" date="2023-10" db="EMBL/GenBank/DDBJ databases">
        <authorList>
            <person name="Chen Y."/>
            <person name="Shah S."/>
            <person name="Dougan E. K."/>
            <person name="Thang M."/>
            <person name="Chan C."/>
        </authorList>
    </citation>
    <scope>NUCLEOTIDE SEQUENCE [LARGE SCALE GENOMIC DNA]</scope>
</reference>
<gene>
    <name evidence="6" type="ORF">PCOR1329_LOCUS37041</name>
</gene>
<dbReference type="Proteomes" id="UP001189429">
    <property type="component" value="Unassembled WGS sequence"/>
</dbReference>
<evidence type="ECO:0000259" key="5">
    <source>
        <dbReference type="PROSITE" id="PS51292"/>
    </source>
</evidence>
<keyword evidence="2" id="KW-0863">Zinc-finger</keyword>
<dbReference type="Gene3D" id="3.30.40.10">
    <property type="entry name" value="Zinc/RING finger domain, C3HC4 (zinc finger)"/>
    <property type="match status" value="1"/>
</dbReference>
<evidence type="ECO:0000313" key="7">
    <source>
        <dbReference type="Proteomes" id="UP001189429"/>
    </source>
</evidence>
<evidence type="ECO:0000256" key="3">
    <source>
        <dbReference type="ARBA" id="ARBA00022833"/>
    </source>
</evidence>
<comment type="caution">
    <text evidence="6">The sequence shown here is derived from an EMBL/GenBank/DDBJ whole genome shotgun (WGS) entry which is preliminary data.</text>
</comment>
<dbReference type="EMBL" id="CAUYUJ010014498">
    <property type="protein sequence ID" value="CAK0841993.1"/>
    <property type="molecule type" value="Genomic_DNA"/>
</dbReference>
<keyword evidence="3" id="KW-0862">Zinc</keyword>
<feature type="region of interest" description="Disordered" evidence="4">
    <location>
        <begin position="1"/>
        <end position="53"/>
    </location>
</feature>
<dbReference type="PROSITE" id="PS51292">
    <property type="entry name" value="ZF_RING_CH"/>
    <property type="match status" value="1"/>
</dbReference>
<proteinExistence type="predicted"/>
<evidence type="ECO:0000256" key="1">
    <source>
        <dbReference type="ARBA" id="ARBA00022723"/>
    </source>
</evidence>
<evidence type="ECO:0000256" key="4">
    <source>
        <dbReference type="SAM" id="MobiDB-lite"/>
    </source>
</evidence>
<feature type="domain" description="RING-CH-type" evidence="5">
    <location>
        <begin position="66"/>
        <end position="138"/>
    </location>
</feature>
<organism evidence="6 7">
    <name type="scientific">Prorocentrum cordatum</name>
    <dbReference type="NCBI Taxonomy" id="2364126"/>
    <lineage>
        <taxon>Eukaryota</taxon>
        <taxon>Sar</taxon>
        <taxon>Alveolata</taxon>
        <taxon>Dinophyceae</taxon>
        <taxon>Prorocentrales</taxon>
        <taxon>Prorocentraceae</taxon>
        <taxon>Prorocentrum</taxon>
    </lineage>
</organism>
<sequence length="203" mass="21055">SLFARDARGLGSCAPPSSPAPAPCSAGWPPRRAPMEEPLLPEDERPRGAAAAWASGGALPGGLGETAHGPYAGCAGTRTPLEEPLVAPCRCRGTLRGVHASCIEAWLAARIASSASAAGRWGHRGELCDLCGAPYTCEHRPADNWQFLWAHAVRCGRWLRGACLSRRAAAFLLAALWLVGSAVGFAEPGGRQLTISLVGKAVG</sequence>
<feature type="non-terminal residue" evidence="6">
    <location>
        <position position="1"/>
    </location>
</feature>